<gene>
    <name evidence="9" type="ORF">GCM10023321_16780</name>
</gene>
<evidence type="ECO:0000256" key="7">
    <source>
        <dbReference type="SAM" id="Phobius"/>
    </source>
</evidence>
<dbReference type="InterPro" id="IPR006694">
    <property type="entry name" value="Fatty_acid_hydroxylase"/>
</dbReference>
<evidence type="ECO:0000256" key="4">
    <source>
        <dbReference type="ARBA" id="ARBA00023002"/>
    </source>
</evidence>
<keyword evidence="5" id="KW-0443">Lipid metabolism</keyword>
<dbReference type="Proteomes" id="UP001428817">
    <property type="component" value="Unassembled WGS sequence"/>
</dbReference>
<feature type="domain" description="Fatty acid hydroxylase" evidence="8">
    <location>
        <begin position="94"/>
        <end position="227"/>
    </location>
</feature>
<dbReference type="PANTHER" id="PTHR21624">
    <property type="entry name" value="STEROL DESATURASE-RELATED PROTEIN"/>
    <property type="match status" value="1"/>
</dbReference>
<keyword evidence="2 7" id="KW-0812">Transmembrane</keyword>
<evidence type="ECO:0000313" key="10">
    <source>
        <dbReference type="Proteomes" id="UP001428817"/>
    </source>
</evidence>
<dbReference type="RefSeq" id="WP_345702665.1">
    <property type="nucleotide sequence ID" value="NZ_BAABJP010000007.1"/>
</dbReference>
<proteinExistence type="predicted"/>
<keyword evidence="4" id="KW-0560">Oxidoreductase</keyword>
<feature type="transmembrane region" description="Helical" evidence="7">
    <location>
        <begin position="91"/>
        <end position="108"/>
    </location>
</feature>
<keyword evidence="10" id="KW-1185">Reference proteome</keyword>
<evidence type="ECO:0000256" key="5">
    <source>
        <dbReference type="ARBA" id="ARBA00023098"/>
    </source>
</evidence>
<evidence type="ECO:0000256" key="6">
    <source>
        <dbReference type="ARBA" id="ARBA00023136"/>
    </source>
</evidence>
<accession>A0ABP9PTM9</accession>
<evidence type="ECO:0000256" key="2">
    <source>
        <dbReference type="ARBA" id="ARBA00022692"/>
    </source>
</evidence>
<reference evidence="10" key="1">
    <citation type="journal article" date="2019" name="Int. J. Syst. Evol. Microbiol.">
        <title>The Global Catalogue of Microorganisms (GCM) 10K type strain sequencing project: providing services to taxonomists for standard genome sequencing and annotation.</title>
        <authorList>
            <consortium name="The Broad Institute Genomics Platform"/>
            <consortium name="The Broad Institute Genome Sequencing Center for Infectious Disease"/>
            <person name="Wu L."/>
            <person name="Ma J."/>
        </authorList>
    </citation>
    <scope>NUCLEOTIDE SEQUENCE [LARGE SCALE GENOMIC DNA]</scope>
    <source>
        <strain evidence="10">JCM 18303</strain>
    </source>
</reference>
<name>A0ABP9PTM9_9PSEU</name>
<keyword evidence="3 7" id="KW-1133">Transmembrane helix</keyword>
<comment type="subcellular location">
    <subcellularLocation>
        <location evidence="1">Endomembrane system</location>
        <topology evidence="1">Multi-pass membrane protein</topology>
    </subcellularLocation>
</comment>
<comment type="caution">
    <text evidence="9">The sequence shown here is derived from an EMBL/GenBank/DDBJ whole genome shotgun (WGS) entry which is preliminary data.</text>
</comment>
<protein>
    <submittedName>
        <fullName evidence="9">Sterol desaturase family protein</fullName>
    </submittedName>
</protein>
<dbReference type="Pfam" id="PF04116">
    <property type="entry name" value="FA_hydroxylase"/>
    <property type="match status" value="1"/>
</dbReference>
<evidence type="ECO:0000313" key="9">
    <source>
        <dbReference type="EMBL" id="GAA5150815.1"/>
    </source>
</evidence>
<sequence length="286" mass="33241">MLDSILAQLHDPVSHAAPVFVLLIVVEMIALRHPDPDHPPPRGYQRPDTRTSLLMGLIGSGVAVLFRAASLVGYSAVYVYLAPWHLPADAWWTWAILLLGVDFLWYWYHRLSHRVRIVWAAHQAHHSSEYFNYSTALRQKWNLWFETLIWLPLPLLGMPPALVYTGFSVNLIYQFWVHTERIDKLPRPIELIFNTPSHHRVHHGSDPEYLDRNYAGILIIWDRLFGTFAAETHRPRYGLTTPVNTYNLLKLQFGEYAAIARDVRHARTWRHRLAYLFGPPGWHPAP</sequence>
<feature type="transmembrane region" description="Helical" evidence="7">
    <location>
        <begin position="12"/>
        <end position="31"/>
    </location>
</feature>
<dbReference type="PANTHER" id="PTHR21624:SF1">
    <property type="entry name" value="ALKYLGLYCEROL MONOOXYGENASE"/>
    <property type="match status" value="1"/>
</dbReference>
<dbReference type="InterPro" id="IPR051689">
    <property type="entry name" value="Sterol_desaturase/TMEM195"/>
</dbReference>
<evidence type="ECO:0000256" key="3">
    <source>
        <dbReference type="ARBA" id="ARBA00022989"/>
    </source>
</evidence>
<feature type="transmembrane region" description="Helical" evidence="7">
    <location>
        <begin position="52"/>
        <end position="79"/>
    </location>
</feature>
<evidence type="ECO:0000259" key="8">
    <source>
        <dbReference type="Pfam" id="PF04116"/>
    </source>
</evidence>
<dbReference type="EMBL" id="BAABJP010000007">
    <property type="protein sequence ID" value="GAA5150815.1"/>
    <property type="molecule type" value="Genomic_DNA"/>
</dbReference>
<keyword evidence="6 7" id="KW-0472">Membrane</keyword>
<evidence type="ECO:0000256" key="1">
    <source>
        <dbReference type="ARBA" id="ARBA00004127"/>
    </source>
</evidence>
<organism evidence="9 10">
    <name type="scientific">Pseudonocardia eucalypti</name>
    <dbReference type="NCBI Taxonomy" id="648755"/>
    <lineage>
        <taxon>Bacteria</taxon>
        <taxon>Bacillati</taxon>
        <taxon>Actinomycetota</taxon>
        <taxon>Actinomycetes</taxon>
        <taxon>Pseudonocardiales</taxon>
        <taxon>Pseudonocardiaceae</taxon>
        <taxon>Pseudonocardia</taxon>
    </lineage>
</organism>